<keyword evidence="2" id="KW-1185">Reference proteome</keyword>
<dbReference type="AlphaFoldDB" id="A0A0B0NJW4"/>
<dbReference type="Proteomes" id="UP000032142">
    <property type="component" value="Unassembled WGS sequence"/>
</dbReference>
<dbReference type="EMBL" id="KN398604">
    <property type="protein sequence ID" value="KHG12947.1"/>
    <property type="molecule type" value="Genomic_DNA"/>
</dbReference>
<reference evidence="2" key="1">
    <citation type="submission" date="2014-09" db="EMBL/GenBank/DDBJ databases">
        <authorList>
            <person name="Mudge J."/>
            <person name="Ramaraj T."/>
            <person name="Lindquist I.E."/>
            <person name="Bharti A.K."/>
            <person name="Sundararajan A."/>
            <person name="Cameron C.T."/>
            <person name="Woodward J.E."/>
            <person name="May G.D."/>
            <person name="Brubaker C."/>
            <person name="Broadhvest J."/>
            <person name="Wilkins T.A."/>
        </authorList>
    </citation>
    <scope>NUCLEOTIDE SEQUENCE</scope>
    <source>
        <strain evidence="2">cv. AKA8401</strain>
    </source>
</reference>
<organism evidence="1 2">
    <name type="scientific">Gossypium arboreum</name>
    <name type="common">Tree cotton</name>
    <name type="synonym">Gossypium nanking</name>
    <dbReference type="NCBI Taxonomy" id="29729"/>
    <lineage>
        <taxon>Eukaryota</taxon>
        <taxon>Viridiplantae</taxon>
        <taxon>Streptophyta</taxon>
        <taxon>Embryophyta</taxon>
        <taxon>Tracheophyta</taxon>
        <taxon>Spermatophyta</taxon>
        <taxon>Magnoliopsida</taxon>
        <taxon>eudicotyledons</taxon>
        <taxon>Gunneridae</taxon>
        <taxon>Pentapetalae</taxon>
        <taxon>rosids</taxon>
        <taxon>malvids</taxon>
        <taxon>Malvales</taxon>
        <taxon>Malvaceae</taxon>
        <taxon>Malvoideae</taxon>
        <taxon>Gossypium</taxon>
    </lineage>
</organism>
<name>A0A0B0NJW4_GOSAR</name>
<proteinExistence type="predicted"/>
<accession>A0A0B0NJW4</accession>
<evidence type="ECO:0000313" key="1">
    <source>
        <dbReference type="EMBL" id="KHG12947.1"/>
    </source>
</evidence>
<evidence type="ECO:0000313" key="2">
    <source>
        <dbReference type="Proteomes" id="UP000032142"/>
    </source>
</evidence>
<protein>
    <submittedName>
        <fullName evidence="1">Uncharacterized protein</fullName>
    </submittedName>
</protein>
<gene>
    <name evidence="1" type="ORF">F383_07366</name>
</gene>
<sequence>MMKEKTFDVNDFPKVYLTAKVEEDENAVGLWNLWKISMQQFPYVSLSCCEQNAGHLNITVS</sequence>